<dbReference type="EMBL" id="MU032344">
    <property type="protein sequence ID" value="KAF3769480.1"/>
    <property type="molecule type" value="Genomic_DNA"/>
</dbReference>
<organism evidence="1 2">
    <name type="scientific">Cryphonectria parasitica (strain ATCC 38755 / EP155)</name>
    <dbReference type="NCBI Taxonomy" id="660469"/>
    <lineage>
        <taxon>Eukaryota</taxon>
        <taxon>Fungi</taxon>
        <taxon>Dikarya</taxon>
        <taxon>Ascomycota</taxon>
        <taxon>Pezizomycotina</taxon>
        <taxon>Sordariomycetes</taxon>
        <taxon>Sordariomycetidae</taxon>
        <taxon>Diaporthales</taxon>
        <taxon>Cryphonectriaceae</taxon>
        <taxon>Cryphonectria-Endothia species complex</taxon>
        <taxon>Cryphonectria</taxon>
    </lineage>
</organism>
<keyword evidence="2" id="KW-1185">Reference proteome</keyword>
<name>A0A9P4YAJ5_CRYP1</name>
<dbReference type="AlphaFoldDB" id="A0A9P4YAJ5"/>
<dbReference type="OrthoDB" id="5231956at2759"/>
<dbReference type="GeneID" id="63839937"/>
<accession>A0A9P4YAJ5</accession>
<evidence type="ECO:0000313" key="1">
    <source>
        <dbReference type="EMBL" id="KAF3769480.1"/>
    </source>
</evidence>
<evidence type="ECO:0000313" key="2">
    <source>
        <dbReference type="Proteomes" id="UP000803844"/>
    </source>
</evidence>
<comment type="caution">
    <text evidence="1">The sequence shown here is derived from an EMBL/GenBank/DDBJ whole genome shotgun (WGS) entry which is preliminary data.</text>
</comment>
<protein>
    <submittedName>
        <fullName evidence="1">Uncharacterized protein</fullName>
    </submittedName>
</protein>
<sequence length="193" mass="21335">MPLMADTTAVDFIGPDPRPISPDLHQVWFGTDSRQIPKFWSELESSLGVRAGQDAGMPVDCRVLLASCPWDGHGMTDGIVTFLISNRKTADIYLTKETRDACDFLGSKLALGGWRRSVERFTPEMNPRSLQEWVDGRVPNTAVGFWLIDPAQLGPPSEPDAMDFPDNEPAVLNLAGRDSKMESCLFGLRGLRN</sequence>
<dbReference type="Proteomes" id="UP000803844">
    <property type="component" value="Unassembled WGS sequence"/>
</dbReference>
<reference evidence="1" key="1">
    <citation type="journal article" date="2020" name="Phytopathology">
        <title>Genome sequence of the chestnut blight fungus Cryphonectria parasitica EP155: A fundamental resource for an archetypical invasive plant pathogen.</title>
        <authorList>
            <person name="Crouch J.A."/>
            <person name="Dawe A."/>
            <person name="Aerts A."/>
            <person name="Barry K."/>
            <person name="Churchill A.C.L."/>
            <person name="Grimwood J."/>
            <person name="Hillman B."/>
            <person name="Milgroom M.G."/>
            <person name="Pangilinan J."/>
            <person name="Smith M."/>
            <person name="Salamov A."/>
            <person name="Schmutz J."/>
            <person name="Yadav J."/>
            <person name="Grigoriev I.V."/>
            <person name="Nuss D."/>
        </authorList>
    </citation>
    <scope>NUCLEOTIDE SEQUENCE</scope>
    <source>
        <strain evidence="1">EP155</strain>
    </source>
</reference>
<proteinExistence type="predicted"/>
<gene>
    <name evidence="1" type="ORF">M406DRAFT_354026</name>
</gene>
<dbReference type="RefSeq" id="XP_040780441.1">
    <property type="nucleotide sequence ID" value="XM_040922808.1"/>
</dbReference>